<proteinExistence type="predicted"/>
<reference evidence="2 3" key="1">
    <citation type="journal article" date="2014" name="Am. J. Bot.">
        <title>Genome assembly and annotation for red clover (Trifolium pratense; Fabaceae).</title>
        <authorList>
            <person name="Istvanek J."/>
            <person name="Jaros M."/>
            <person name="Krenek A."/>
            <person name="Repkova J."/>
        </authorList>
    </citation>
    <scope>NUCLEOTIDE SEQUENCE [LARGE SCALE GENOMIC DNA]</scope>
    <source>
        <strain evidence="3">cv. Tatra</strain>
        <tissue evidence="2">Young leaves</tissue>
    </source>
</reference>
<evidence type="ECO:0000256" key="1">
    <source>
        <dbReference type="SAM" id="MobiDB-lite"/>
    </source>
</evidence>
<name>A0A2K3KHW8_TRIPR</name>
<dbReference type="AlphaFoldDB" id="A0A2K3KHW8"/>
<feature type="region of interest" description="Disordered" evidence="1">
    <location>
        <begin position="1"/>
        <end position="47"/>
    </location>
</feature>
<comment type="caution">
    <text evidence="2">The sequence shown here is derived from an EMBL/GenBank/DDBJ whole genome shotgun (WGS) entry which is preliminary data.</text>
</comment>
<dbReference type="EMBL" id="ASHM01097081">
    <property type="protein sequence ID" value="PNX65891.1"/>
    <property type="molecule type" value="Genomic_DNA"/>
</dbReference>
<accession>A0A2K3KHW8</accession>
<dbReference type="Proteomes" id="UP000236291">
    <property type="component" value="Unassembled WGS sequence"/>
</dbReference>
<gene>
    <name evidence="2" type="ORF">L195_g054770</name>
</gene>
<evidence type="ECO:0000313" key="3">
    <source>
        <dbReference type="Proteomes" id="UP000236291"/>
    </source>
</evidence>
<feature type="compositionally biased region" description="Polar residues" evidence="1">
    <location>
        <begin position="1"/>
        <end position="14"/>
    </location>
</feature>
<sequence length="78" mass="8595">MSSLIQHVAENNVQYGPPHSQDRQLASVTKDENPSHEPYVPTDLPTVAPVPPGAPMETIMATLVNTINRQGEFIHKHN</sequence>
<organism evidence="2 3">
    <name type="scientific">Trifolium pratense</name>
    <name type="common">Red clover</name>
    <dbReference type="NCBI Taxonomy" id="57577"/>
    <lineage>
        <taxon>Eukaryota</taxon>
        <taxon>Viridiplantae</taxon>
        <taxon>Streptophyta</taxon>
        <taxon>Embryophyta</taxon>
        <taxon>Tracheophyta</taxon>
        <taxon>Spermatophyta</taxon>
        <taxon>Magnoliopsida</taxon>
        <taxon>eudicotyledons</taxon>
        <taxon>Gunneridae</taxon>
        <taxon>Pentapetalae</taxon>
        <taxon>rosids</taxon>
        <taxon>fabids</taxon>
        <taxon>Fabales</taxon>
        <taxon>Fabaceae</taxon>
        <taxon>Papilionoideae</taxon>
        <taxon>50 kb inversion clade</taxon>
        <taxon>NPAAA clade</taxon>
        <taxon>Hologalegina</taxon>
        <taxon>IRL clade</taxon>
        <taxon>Trifolieae</taxon>
        <taxon>Trifolium</taxon>
    </lineage>
</organism>
<evidence type="ECO:0000313" key="2">
    <source>
        <dbReference type="EMBL" id="PNX65891.1"/>
    </source>
</evidence>
<reference evidence="2 3" key="2">
    <citation type="journal article" date="2017" name="Front. Plant Sci.">
        <title>Gene Classification and Mining of Molecular Markers Useful in Red Clover (Trifolium pratense) Breeding.</title>
        <authorList>
            <person name="Istvanek J."/>
            <person name="Dluhosova J."/>
            <person name="Dluhos P."/>
            <person name="Patkova L."/>
            <person name="Nedelnik J."/>
            <person name="Repkova J."/>
        </authorList>
    </citation>
    <scope>NUCLEOTIDE SEQUENCE [LARGE SCALE GENOMIC DNA]</scope>
    <source>
        <strain evidence="3">cv. Tatra</strain>
        <tissue evidence="2">Young leaves</tissue>
    </source>
</reference>
<protein>
    <submittedName>
        <fullName evidence="2">Uncharacterized protein</fullName>
    </submittedName>
</protein>